<dbReference type="InterPro" id="IPR032466">
    <property type="entry name" value="Metal_Hydrolase"/>
</dbReference>
<dbReference type="AlphaFoldDB" id="A0A2I1DLF1"/>
<feature type="binding site" evidence="4">
    <location>
        <position position="101"/>
    </location>
    <ligand>
        <name>a divalent metal cation</name>
        <dbReference type="ChEBI" id="CHEBI:60240"/>
        <label>1</label>
    </ligand>
</feature>
<evidence type="ECO:0000256" key="2">
    <source>
        <dbReference type="ARBA" id="ARBA00022723"/>
    </source>
</evidence>
<evidence type="ECO:0000256" key="4">
    <source>
        <dbReference type="PIRSR" id="PIRSR005902-1"/>
    </source>
</evidence>
<keyword evidence="2 4" id="KW-0479">Metal-binding</keyword>
<evidence type="ECO:0000313" key="6">
    <source>
        <dbReference type="Proteomes" id="UP000234329"/>
    </source>
</evidence>
<dbReference type="CDD" id="cd01310">
    <property type="entry name" value="TatD_DNAse"/>
    <property type="match status" value="1"/>
</dbReference>
<sequence>MEDIDRKMCVPKLVDSHCHLDDAAFDLDRPDVIRRARAAGVQKIIVPAYSPLFWPRLQQLCAQNIWLYPAYGVHPLYLHACASDWFEALPVWLENAVAVGEIGLDRSDNAPDHGAQIACLKSQLQLAQALDLPVILHARGTLEELILILRGFPRLRGVVHSFSGSLVQAQRLMDSGFYLGLGAAFTHARALRLQATIRSLPLDRVLIETDAPWQSGASFRGQRNEPAFLLETVRALAHLREMAFSALAEQLTRNTLAFFRLQENA</sequence>
<dbReference type="GO" id="GO:0016788">
    <property type="term" value="F:hydrolase activity, acting on ester bonds"/>
    <property type="evidence" value="ECO:0007669"/>
    <property type="project" value="InterPro"/>
</dbReference>
<dbReference type="OrthoDB" id="9810005at2"/>
<dbReference type="PANTHER" id="PTHR46124">
    <property type="entry name" value="D-AMINOACYL-TRNA DEACYLASE"/>
    <property type="match status" value="1"/>
</dbReference>
<dbReference type="GO" id="GO:0046872">
    <property type="term" value="F:metal ion binding"/>
    <property type="evidence" value="ECO:0007669"/>
    <property type="project" value="UniProtKB-KW"/>
</dbReference>
<keyword evidence="6" id="KW-1185">Reference proteome</keyword>
<comment type="similarity">
    <text evidence="1">Belongs to the metallo-dependent hydrolases superfamily. TatD-type hydrolase family.</text>
</comment>
<feature type="binding site" evidence="4">
    <location>
        <position position="17"/>
    </location>
    <ligand>
        <name>a divalent metal cation</name>
        <dbReference type="ChEBI" id="CHEBI:60240"/>
        <label>1</label>
    </ligand>
</feature>
<dbReference type="PIRSF" id="PIRSF005902">
    <property type="entry name" value="DNase_TatD"/>
    <property type="match status" value="1"/>
</dbReference>
<dbReference type="FunCoup" id="A0A2I1DLF1">
    <property type="interactions" value="36"/>
</dbReference>
<evidence type="ECO:0000256" key="1">
    <source>
        <dbReference type="ARBA" id="ARBA00009275"/>
    </source>
</evidence>
<feature type="binding site" evidence="4">
    <location>
        <position position="160"/>
    </location>
    <ligand>
        <name>a divalent metal cation</name>
        <dbReference type="ChEBI" id="CHEBI:60240"/>
        <label>2</label>
    </ligand>
</feature>
<feature type="binding site" evidence="4">
    <location>
        <position position="210"/>
    </location>
    <ligand>
        <name>a divalent metal cation</name>
        <dbReference type="ChEBI" id="CHEBI:60240"/>
        <label>1</label>
    </ligand>
</feature>
<dbReference type="PROSITE" id="PS01137">
    <property type="entry name" value="TATD_1"/>
    <property type="match status" value="1"/>
</dbReference>
<name>A0A2I1DLF1_9PROT</name>
<dbReference type="Gene3D" id="3.20.20.140">
    <property type="entry name" value="Metal-dependent hydrolases"/>
    <property type="match status" value="1"/>
</dbReference>
<evidence type="ECO:0000256" key="3">
    <source>
        <dbReference type="ARBA" id="ARBA00022801"/>
    </source>
</evidence>
<keyword evidence="3 5" id="KW-0378">Hydrolase</keyword>
<comment type="caution">
    <text evidence="5">The sequence shown here is derived from an EMBL/GenBank/DDBJ whole genome shotgun (WGS) entry which is preliminary data.</text>
</comment>
<reference evidence="5 6" key="1">
    <citation type="submission" date="2017-03" db="EMBL/GenBank/DDBJ databases">
        <title>Draft genime sequence of the acidophilic sulfur-oxidizing bacterium Acidithiobacillus sp. SH, isolated from seawater.</title>
        <authorList>
            <person name="Sharmin S."/>
            <person name="Tokuhisa M."/>
            <person name="Kanao T."/>
            <person name="Kamimura K."/>
        </authorList>
    </citation>
    <scope>NUCLEOTIDE SEQUENCE [LARGE SCALE GENOMIC DNA]</scope>
    <source>
        <strain evidence="5 6">SH</strain>
    </source>
</reference>
<dbReference type="PROSITE" id="PS01090">
    <property type="entry name" value="TATD_2"/>
    <property type="match status" value="1"/>
</dbReference>
<accession>A0A2I1DLF1</accession>
<dbReference type="Pfam" id="PF01026">
    <property type="entry name" value="TatD_DNase"/>
    <property type="match status" value="1"/>
</dbReference>
<dbReference type="Proteomes" id="UP000234329">
    <property type="component" value="Unassembled WGS sequence"/>
</dbReference>
<proteinExistence type="inferred from homology"/>
<feature type="binding site" evidence="4">
    <location>
        <position position="19"/>
    </location>
    <ligand>
        <name>a divalent metal cation</name>
        <dbReference type="ChEBI" id="CHEBI:60240"/>
        <label>1</label>
    </ligand>
</feature>
<dbReference type="GO" id="GO:0005829">
    <property type="term" value="C:cytosol"/>
    <property type="evidence" value="ECO:0007669"/>
    <property type="project" value="TreeGrafter"/>
</dbReference>
<dbReference type="InterPro" id="IPR001130">
    <property type="entry name" value="TatD-like"/>
</dbReference>
<dbReference type="SUPFAM" id="SSF51556">
    <property type="entry name" value="Metallo-dependent hydrolases"/>
    <property type="match status" value="1"/>
</dbReference>
<protein>
    <submittedName>
        <fullName evidence="5">Hydrolase TatD</fullName>
    </submittedName>
</protein>
<gene>
    <name evidence="5" type="ORF">B1757_08905</name>
</gene>
<dbReference type="InterPro" id="IPR018228">
    <property type="entry name" value="DNase_TatD-rel_CS"/>
</dbReference>
<dbReference type="FunFam" id="3.20.20.140:FF:000005">
    <property type="entry name" value="TatD family hydrolase"/>
    <property type="match status" value="1"/>
</dbReference>
<dbReference type="InParanoid" id="A0A2I1DLF1"/>
<organism evidence="5 6">
    <name type="scientific">Acidithiobacillus marinus</name>
    <dbReference type="NCBI Taxonomy" id="187490"/>
    <lineage>
        <taxon>Bacteria</taxon>
        <taxon>Pseudomonadati</taxon>
        <taxon>Pseudomonadota</taxon>
        <taxon>Acidithiobacillia</taxon>
        <taxon>Acidithiobacillales</taxon>
        <taxon>Acidithiobacillaceae</taxon>
        <taxon>Acidithiobacillus</taxon>
    </lineage>
</organism>
<evidence type="ECO:0000313" key="5">
    <source>
        <dbReference type="EMBL" id="PKY10686.1"/>
    </source>
</evidence>
<dbReference type="EMBL" id="MXAV01000034">
    <property type="protein sequence ID" value="PKY10686.1"/>
    <property type="molecule type" value="Genomic_DNA"/>
</dbReference>
<feature type="binding site" evidence="4">
    <location>
        <position position="137"/>
    </location>
    <ligand>
        <name>a divalent metal cation</name>
        <dbReference type="ChEBI" id="CHEBI:60240"/>
        <label>2</label>
    </ligand>
</feature>
<dbReference type="PANTHER" id="PTHR46124:SF3">
    <property type="entry name" value="HYDROLASE"/>
    <property type="match status" value="1"/>
</dbReference>